<comment type="caution">
    <text evidence="1">The sequence shown here is derived from an EMBL/GenBank/DDBJ whole genome shotgun (WGS) entry which is preliminary data.</text>
</comment>
<accession>A0A0F9NIR2</accession>
<sequence>MADTKIELKCEIQLSQHCGPTPTAWRWGWEIRGLVGCSVYGQTHYESRSAAVRNARLWAKRFGLTVTRAFLPEFRDDG</sequence>
<protein>
    <recommendedName>
        <fullName evidence="2">AP2/ERF domain-containing protein</fullName>
    </recommendedName>
</protein>
<organism evidence="1">
    <name type="scientific">marine sediment metagenome</name>
    <dbReference type="NCBI Taxonomy" id="412755"/>
    <lineage>
        <taxon>unclassified sequences</taxon>
        <taxon>metagenomes</taxon>
        <taxon>ecological metagenomes</taxon>
    </lineage>
</organism>
<gene>
    <name evidence="1" type="ORF">LCGC14_1255810</name>
</gene>
<dbReference type="AlphaFoldDB" id="A0A0F9NIR2"/>
<evidence type="ECO:0008006" key="2">
    <source>
        <dbReference type="Google" id="ProtNLM"/>
    </source>
</evidence>
<evidence type="ECO:0000313" key="1">
    <source>
        <dbReference type="EMBL" id="KKM88725.1"/>
    </source>
</evidence>
<proteinExistence type="predicted"/>
<dbReference type="EMBL" id="LAZR01006921">
    <property type="protein sequence ID" value="KKM88725.1"/>
    <property type="molecule type" value="Genomic_DNA"/>
</dbReference>
<name>A0A0F9NIR2_9ZZZZ</name>
<reference evidence="1" key="1">
    <citation type="journal article" date="2015" name="Nature">
        <title>Complex archaea that bridge the gap between prokaryotes and eukaryotes.</title>
        <authorList>
            <person name="Spang A."/>
            <person name="Saw J.H."/>
            <person name="Jorgensen S.L."/>
            <person name="Zaremba-Niedzwiedzka K."/>
            <person name="Martijn J."/>
            <person name="Lind A.E."/>
            <person name="van Eijk R."/>
            <person name="Schleper C."/>
            <person name="Guy L."/>
            <person name="Ettema T.J."/>
        </authorList>
    </citation>
    <scope>NUCLEOTIDE SEQUENCE</scope>
</reference>